<evidence type="ECO:0000313" key="5">
    <source>
        <dbReference type="Proteomes" id="UP001620626"/>
    </source>
</evidence>
<keyword evidence="2" id="KW-0067">ATP-binding</keyword>
<dbReference type="PANTHER" id="PTHR13504:SF38">
    <property type="entry name" value="FIDO DOMAIN-CONTAINING PROTEIN"/>
    <property type="match status" value="1"/>
</dbReference>
<dbReference type="InterPro" id="IPR003812">
    <property type="entry name" value="Fido"/>
</dbReference>
<evidence type="ECO:0000259" key="3">
    <source>
        <dbReference type="PROSITE" id="PS51459"/>
    </source>
</evidence>
<accession>A0ABD2M0B3</accession>
<keyword evidence="2" id="KW-0547">Nucleotide-binding</keyword>
<dbReference type="Gene3D" id="1.10.3290.10">
    <property type="entry name" value="Fido-like domain"/>
    <property type="match status" value="1"/>
</dbReference>
<feature type="domain" description="Fido" evidence="3">
    <location>
        <begin position="16"/>
        <end position="152"/>
    </location>
</feature>
<evidence type="ECO:0000313" key="4">
    <source>
        <dbReference type="EMBL" id="KAL3120914.1"/>
    </source>
</evidence>
<comment type="caution">
    <text evidence="4">The sequence shown here is derived from an EMBL/GenBank/DDBJ whole genome shotgun (WGS) entry which is preliminary data.</text>
</comment>
<dbReference type="SUPFAM" id="SSF140931">
    <property type="entry name" value="Fic-like"/>
    <property type="match status" value="1"/>
</dbReference>
<dbReference type="Pfam" id="PF02661">
    <property type="entry name" value="Fic"/>
    <property type="match status" value="1"/>
</dbReference>
<dbReference type="InterPro" id="IPR036597">
    <property type="entry name" value="Fido-like_dom_sf"/>
</dbReference>
<dbReference type="PANTHER" id="PTHR13504">
    <property type="entry name" value="FIDO DOMAIN-CONTAINING PROTEIN DDB_G0283145"/>
    <property type="match status" value="1"/>
</dbReference>
<feature type="binding site" evidence="2">
    <location>
        <begin position="98"/>
        <end position="105"/>
    </location>
    <ligand>
        <name>ATP</name>
        <dbReference type="ChEBI" id="CHEBI:30616"/>
    </ligand>
</feature>
<keyword evidence="5" id="KW-1185">Reference proteome</keyword>
<evidence type="ECO:0000256" key="1">
    <source>
        <dbReference type="PIRSR" id="PIRSR640198-1"/>
    </source>
</evidence>
<reference evidence="4 5" key="1">
    <citation type="submission" date="2024-10" db="EMBL/GenBank/DDBJ databases">
        <authorList>
            <person name="Kim D."/>
        </authorList>
    </citation>
    <scope>NUCLEOTIDE SEQUENCE [LARGE SCALE GENOMIC DNA]</scope>
    <source>
        <strain evidence="4">BH-2024</strain>
    </source>
</reference>
<evidence type="ECO:0000256" key="2">
    <source>
        <dbReference type="PIRSR" id="PIRSR640198-2"/>
    </source>
</evidence>
<dbReference type="Proteomes" id="UP001620626">
    <property type="component" value="Unassembled WGS sequence"/>
</dbReference>
<gene>
    <name evidence="4" type="ORF">niasHT_004545</name>
</gene>
<dbReference type="AlphaFoldDB" id="A0ABD2M0B3"/>
<protein>
    <recommendedName>
        <fullName evidence="3">Fido domain-containing protein</fullName>
    </recommendedName>
</protein>
<dbReference type="EMBL" id="JBICBT010000204">
    <property type="protein sequence ID" value="KAL3120914.1"/>
    <property type="molecule type" value="Genomic_DNA"/>
</dbReference>
<dbReference type="InterPro" id="IPR040198">
    <property type="entry name" value="Fido_containing"/>
</dbReference>
<proteinExistence type="predicted"/>
<organism evidence="4 5">
    <name type="scientific">Heterodera trifolii</name>
    <dbReference type="NCBI Taxonomy" id="157864"/>
    <lineage>
        <taxon>Eukaryota</taxon>
        <taxon>Metazoa</taxon>
        <taxon>Ecdysozoa</taxon>
        <taxon>Nematoda</taxon>
        <taxon>Chromadorea</taxon>
        <taxon>Rhabditida</taxon>
        <taxon>Tylenchina</taxon>
        <taxon>Tylenchomorpha</taxon>
        <taxon>Tylenchoidea</taxon>
        <taxon>Heteroderidae</taxon>
        <taxon>Heteroderinae</taxon>
        <taxon>Heterodera</taxon>
    </lineage>
</organism>
<dbReference type="PROSITE" id="PS51459">
    <property type="entry name" value="FIDO"/>
    <property type="match status" value="1"/>
</dbReference>
<feature type="active site" evidence="1">
    <location>
        <position position="94"/>
    </location>
</feature>
<name>A0ABD2M0B3_9BILA</name>
<sequence>MAKIQELTDGNFHWICYVKTIKRLHEEVYSRVQEDATGVYREIDIYVGTKPGDVLPEDIEERMAEFVVWLNEWEKKEDITLVAAEAHLKLARIHPFEDGNGRMCRLLVNFLLVRNGLHAVELDEKFRDDYNGMFDNGDFANYASQIASLINPE</sequence>